<reference evidence="2 3" key="1">
    <citation type="journal article" date="2013" name="Curr. Biol.">
        <title>The Genome of the Foraminiferan Reticulomyxa filosa.</title>
        <authorList>
            <person name="Glockner G."/>
            <person name="Hulsmann N."/>
            <person name="Schleicher M."/>
            <person name="Noegel A.A."/>
            <person name="Eichinger L."/>
            <person name="Gallinger C."/>
            <person name="Pawlowski J."/>
            <person name="Sierra R."/>
            <person name="Euteneuer U."/>
            <person name="Pillet L."/>
            <person name="Moustafa A."/>
            <person name="Platzer M."/>
            <person name="Groth M."/>
            <person name="Szafranski K."/>
            <person name="Schliwa M."/>
        </authorList>
    </citation>
    <scope>NUCLEOTIDE SEQUENCE [LARGE SCALE GENOMIC DNA]</scope>
</reference>
<dbReference type="EMBL" id="ASPP01023001">
    <property type="protein sequence ID" value="ETO10894.1"/>
    <property type="molecule type" value="Genomic_DNA"/>
</dbReference>
<comment type="caution">
    <text evidence="2">The sequence shown here is derived from an EMBL/GenBank/DDBJ whole genome shotgun (WGS) entry which is preliminary data.</text>
</comment>
<organism evidence="2 3">
    <name type="scientific">Reticulomyxa filosa</name>
    <dbReference type="NCBI Taxonomy" id="46433"/>
    <lineage>
        <taxon>Eukaryota</taxon>
        <taxon>Sar</taxon>
        <taxon>Rhizaria</taxon>
        <taxon>Retaria</taxon>
        <taxon>Foraminifera</taxon>
        <taxon>Monothalamids</taxon>
        <taxon>Reticulomyxidae</taxon>
        <taxon>Reticulomyxa</taxon>
    </lineage>
</organism>
<dbReference type="Proteomes" id="UP000023152">
    <property type="component" value="Unassembled WGS sequence"/>
</dbReference>
<accession>X6MAN0</accession>
<name>X6MAN0_RETFI</name>
<evidence type="ECO:0000313" key="3">
    <source>
        <dbReference type="Proteomes" id="UP000023152"/>
    </source>
</evidence>
<feature type="signal peptide" evidence="1">
    <location>
        <begin position="1"/>
        <end position="15"/>
    </location>
</feature>
<dbReference type="AlphaFoldDB" id="X6MAN0"/>
<evidence type="ECO:0000256" key="1">
    <source>
        <dbReference type="SAM" id="SignalP"/>
    </source>
</evidence>
<feature type="chain" id="PRO_5013220832" evidence="1">
    <location>
        <begin position="16"/>
        <end position="138"/>
    </location>
</feature>
<keyword evidence="3" id="KW-1185">Reference proteome</keyword>
<feature type="non-terminal residue" evidence="2">
    <location>
        <position position="1"/>
    </location>
</feature>
<protein>
    <submittedName>
        <fullName evidence="2">Uncharacterized protein</fullName>
    </submittedName>
</protein>
<keyword evidence="1" id="KW-0732">Signal</keyword>
<sequence length="138" mass="15661">VIVFLISLYPMIISSIDITLCSSLISNWKQFRLILKRNIENWMKSIDLIGQSSRILDQICKIIRRASSASKRCGVEDDKVAISELNGDFIGVSDIHQNDITKEEVIEAMRHLFPYKAQGLITSIIKNGGNAMIESYWD</sequence>
<gene>
    <name evidence="2" type="ORF">RFI_26483</name>
</gene>
<proteinExistence type="predicted"/>
<evidence type="ECO:0000313" key="2">
    <source>
        <dbReference type="EMBL" id="ETO10894.1"/>
    </source>
</evidence>